<proteinExistence type="inferred from homology"/>
<feature type="transmembrane region" description="Helical" evidence="8">
    <location>
        <begin position="142"/>
        <end position="162"/>
    </location>
</feature>
<evidence type="ECO:0000256" key="1">
    <source>
        <dbReference type="ARBA" id="ARBA00004651"/>
    </source>
</evidence>
<reference evidence="9 10" key="1">
    <citation type="submission" date="2017-04" db="EMBL/GenBank/DDBJ databases">
        <authorList>
            <person name="Afonso C.L."/>
            <person name="Miller P.J."/>
            <person name="Scott M.A."/>
            <person name="Spackman E."/>
            <person name="Goraichik I."/>
            <person name="Dimitrov K.M."/>
            <person name="Suarez D.L."/>
            <person name="Swayne D.E."/>
        </authorList>
    </citation>
    <scope>NUCLEOTIDE SEQUENCE [LARGE SCALE GENOMIC DNA]</scope>
    <source>
        <strain evidence="9 10">DSM 3385</strain>
    </source>
</reference>
<feature type="transmembrane region" description="Helical" evidence="8">
    <location>
        <begin position="331"/>
        <end position="351"/>
    </location>
</feature>
<accession>A0A1W2A0Q7</accession>
<dbReference type="InterPro" id="IPR000522">
    <property type="entry name" value="ABC_transptr_permease_BtuC"/>
</dbReference>
<evidence type="ECO:0000256" key="7">
    <source>
        <dbReference type="ARBA" id="ARBA00023136"/>
    </source>
</evidence>
<evidence type="ECO:0000256" key="8">
    <source>
        <dbReference type="SAM" id="Phobius"/>
    </source>
</evidence>
<sequence>MHFDQGVIPRAYTAYISKKNRLILMAGLLLCGALAGGLCLGSVNLPFMDVVKSLACMEVTRQVDIIVWNIRLPQALTAIMAGAGLAASGTVMQAVLRNPLGSPFTLGISHAAAFGAALAVMILGSGAMGSSLNDAVRISSPWLTTFSAFFFSMAAAMGITAVSRIKAASPEVMVLTGVALGSLFTAATMLLQFFADDVQLAAMVFWTFGDVARTSWSELGFLSFFTLCALIFFMANAWNYNAMDTGDETARGVGVPVERVRLGGMMIASLVTSVIIAFVGIIGFVGLVAPHMVRRIIGDDHRFLLPAATVTGGLLLLLSDTTARLILSPHLLPVSVLTAFLGAPVFIFLIIKGYQK</sequence>
<feature type="transmembrane region" description="Helical" evidence="8">
    <location>
        <begin position="215"/>
        <end position="235"/>
    </location>
</feature>
<feature type="transmembrane region" description="Helical" evidence="8">
    <location>
        <begin position="301"/>
        <end position="319"/>
    </location>
</feature>
<feature type="transmembrane region" description="Helical" evidence="8">
    <location>
        <begin position="22"/>
        <end position="43"/>
    </location>
</feature>
<dbReference type="PANTHER" id="PTHR30472">
    <property type="entry name" value="FERRIC ENTEROBACTIN TRANSPORT SYSTEM PERMEASE PROTEIN"/>
    <property type="match status" value="1"/>
</dbReference>
<dbReference type="SUPFAM" id="SSF81345">
    <property type="entry name" value="ABC transporter involved in vitamin B12 uptake, BtuC"/>
    <property type="match status" value="1"/>
</dbReference>
<dbReference type="GO" id="GO:0033214">
    <property type="term" value="P:siderophore-iron import into cell"/>
    <property type="evidence" value="ECO:0007669"/>
    <property type="project" value="TreeGrafter"/>
</dbReference>
<dbReference type="InterPro" id="IPR037294">
    <property type="entry name" value="ABC_BtuC-like"/>
</dbReference>
<comment type="similarity">
    <text evidence="2">Belongs to the binding-protein-dependent transport system permease family. FecCD subfamily.</text>
</comment>
<dbReference type="AlphaFoldDB" id="A0A1W2A0Q7"/>
<dbReference type="GO" id="GO:0005886">
    <property type="term" value="C:plasma membrane"/>
    <property type="evidence" value="ECO:0007669"/>
    <property type="project" value="UniProtKB-SubCell"/>
</dbReference>
<keyword evidence="7 8" id="KW-0472">Membrane</keyword>
<evidence type="ECO:0000313" key="10">
    <source>
        <dbReference type="Proteomes" id="UP000192418"/>
    </source>
</evidence>
<dbReference type="STRING" id="1121400.SAMN02746065_1047"/>
<feature type="transmembrane region" description="Helical" evidence="8">
    <location>
        <begin position="75"/>
        <end position="96"/>
    </location>
</feature>
<evidence type="ECO:0000256" key="2">
    <source>
        <dbReference type="ARBA" id="ARBA00007935"/>
    </source>
</evidence>
<evidence type="ECO:0000256" key="3">
    <source>
        <dbReference type="ARBA" id="ARBA00022448"/>
    </source>
</evidence>
<dbReference type="FunFam" id="1.10.3470.10:FF:000001">
    <property type="entry name" value="Vitamin B12 ABC transporter permease BtuC"/>
    <property type="match status" value="1"/>
</dbReference>
<evidence type="ECO:0000313" key="9">
    <source>
        <dbReference type="EMBL" id="SMC54267.1"/>
    </source>
</evidence>
<organism evidence="9 10">
    <name type="scientific">Desulfocicer vacuolatum DSM 3385</name>
    <dbReference type="NCBI Taxonomy" id="1121400"/>
    <lineage>
        <taxon>Bacteria</taxon>
        <taxon>Pseudomonadati</taxon>
        <taxon>Thermodesulfobacteriota</taxon>
        <taxon>Desulfobacteria</taxon>
        <taxon>Desulfobacterales</taxon>
        <taxon>Desulfobacteraceae</taxon>
        <taxon>Desulfocicer</taxon>
    </lineage>
</organism>
<keyword evidence="4" id="KW-1003">Cell membrane</keyword>
<dbReference type="GO" id="GO:0022857">
    <property type="term" value="F:transmembrane transporter activity"/>
    <property type="evidence" value="ECO:0007669"/>
    <property type="project" value="InterPro"/>
</dbReference>
<name>A0A1W2A0Q7_9BACT</name>
<evidence type="ECO:0000256" key="6">
    <source>
        <dbReference type="ARBA" id="ARBA00022989"/>
    </source>
</evidence>
<dbReference type="EMBL" id="FWXY01000004">
    <property type="protein sequence ID" value="SMC54267.1"/>
    <property type="molecule type" value="Genomic_DNA"/>
</dbReference>
<dbReference type="OrthoDB" id="9782305at2"/>
<dbReference type="PANTHER" id="PTHR30472:SF25">
    <property type="entry name" value="ABC TRANSPORTER PERMEASE PROTEIN MJ0876-RELATED"/>
    <property type="match status" value="1"/>
</dbReference>
<evidence type="ECO:0000256" key="5">
    <source>
        <dbReference type="ARBA" id="ARBA00022692"/>
    </source>
</evidence>
<protein>
    <submittedName>
        <fullName evidence="9">Iron complex transport system permease protein</fullName>
    </submittedName>
</protein>
<dbReference type="Pfam" id="PF01032">
    <property type="entry name" value="FecCD"/>
    <property type="match status" value="1"/>
</dbReference>
<keyword evidence="5 8" id="KW-0812">Transmembrane</keyword>
<dbReference type="CDD" id="cd06550">
    <property type="entry name" value="TM_ABC_iron-siderophores_like"/>
    <property type="match status" value="1"/>
</dbReference>
<keyword evidence="6 8" id="KW-1133">Transmembrane helix</keyword>
<dbReference type="Gene3D" id="1.10.3470.10">
    <property type="entry name" value="ABC transporter involved in vitamin B12 uptake, BtuC"/>
    <property type="match status" value="1"/>
</dbReference>
<evidence type="ECO:0000256" key="4">
    <source>
        <dbReference type="ARBA" id="ARBA00022475"/>
    </source>
</evidence>
<feature type="transmembrane region" description="Helical" evidence="8">
    <location>
        <begin position="174"/>
        <end position="195"/>
    </location>
</feature>
<comment type="subcellular location">
    <subcellularLocation>
        <location evidence="1">Cell membrane</location>
        <topology evidence="1">Multi-pass membrane protein</topology>
    </subcellularLocation>
</comment>
<feature type="transmembrane region" description="Helical" evidence="8">
    <location>
        <begin position="267"/>
        <end position="289"/>
    </location>
</feature>
<keyword evidence="10" id="KW-1185">Reference proteome</keyword>
<keyword evidence="3" id="KW-0813">Transport</keyword>
<feature type="transmembrane region" description="Helical" evidence="8">
    <location>
        <begin position="108"/>
        <end position="130"/>
    </location>
</feature>
<dbReference type="Proteomes" id="UP000192418">
    <property type="component" value="Unassembled WGS sequence"/>
</dbReference>
<dbReference type="RefSeq" id="WP_084067245.1">
    <property type="nucleotide sequence ID" value="NZ_FWXY01000004.1"/>
</dbReference>
<gene>
    <name evidence="9" type="ORF">SAMN02746065_1047</name>
</gene>